<gene>
    <name evidence="2" type="ORF">HMPREF1563_0290</name>
</gene>
<dbReference type="Proteomes" id="UP000022311">
    <property type="component" value="Unassembled WGS sequence"/>
</dbReference>
<evidence type="ECO:0000313" key="3">
    <source>
        <dbReference type="Proteomes" id="UP000022311"/>
    </source>
</evidence>
<comment type="caution">
    <text evidence="2">The sequence shown here is derived from an EMBL/GenBank/DDBJ whole genome shotgun (WGS) entry which is preliminary data.</text>
</comment>
<evidence type="ECO:0000256" key="1">
    <source>
        <dbReference type="SAM" id="Phobius"/>
    </source>
</evidence>
<reference evidence="2 3" key="1">
    <citation type="submission" date="2014-01" db="EMBL/GenBank/DDBJ databases">
        <authorList>
            <person name="Durkin A.S."/>
            <person name="McCorrison J."/>
            <person name="Torralba M."/>
            <person name="Gillis M."/>
            <person name="Haft D.H."/>
            <person name="Methe B."/>
            <person name="Sutton G."/>
            <person name="Nelson K.E."/>
        </authorList>
    </citation>
    <scope>NUCLEOTIDE SEQUENCE [LARGE SCALE GENOMIC DNA]</scope>
    <source>
        <strain evidence="2 3">205/92</strain>
    </source>
</reference>
<feature type="transmembrane region" description="Helical" evidence="1">
    <location>
        <begin position="17"/>
        <end position="34"/>
    </location>
</feature>
<keyword evidence="1" id="KW-0812">Transmembrane</keyword>
<keyword evidence="1" id="KW-0472">Membrane</keyword>
<protein>
    <submittedName>
        <fullName evidence="2">Uncharacterized protein</fullName>
    </submittedName>
</protein>
<evidence type="ECO:0000313" key="2">
    <source>
        <dbReference type="EMBL" id="EUD11735.1"/>
    </source>
</evidence>
<proteinExistence type="predicted"/>
<name>A0AAV3M867_9GAMM</name>
<dbReference type="EMBL" id="JALD01000038">
    <property type="protein sequence ID" value="EUD11735.1"/>
    <property type="molecule type" value="Genomic_DNA"/>
</dbReference>
<organism evidence="2 3">
    <name type="scientific">Providencia alcalifaciens 205/92</name>
    <dbReference type="NCBI Taxonomy" id="1256988"/>
    <lineage>
        <taxon>Bacteria</taxon>
        <taxon>Pseudomonadati</taxon>
        <taxon>Pseudomonadota</taxon>
        <taxon>Gammaproteobacteria</taxon>
        <taxon>Enterobacterales</taxon>
        <taxon>Morganellaceae</taxon>
        <taxon>Providencia</taxon>
    </lineage>
</organism>
<keyword evidence="1" id="KW-1133">Transmembrane helix</keyword>
<accession>A0AAV3M867</accession>
<dbReference type="AlphaFoldDB" id="A0AAV3M867"/>
<sequence length="88" mass="10281">MLDALISPLFSILENKFLLFILISLVIIGSIWFIKNKAKSGFSISDRFFRFWTGHSIESNNDLLSDIKEVEKFNYDIQYECNIEKAKI</sequence>